<feature type="chain" id="PRO_5013279794" evidence="1">
    <location>
        <begin position="19"/>
        <end position="166"/>
    </location>
</feature>
<evidence type="ECO:0000313" key="2">
    <source>
        <dbReference type="EMBL" id="OXA64928.1"/>
    </source>
</evidence>
<keyword evidence="3" id="KW-1185">Reference proteome</keyword>
<name>A0A226F658_FOLCA</name>
<dbReference type="Proteomes" id="UP000198287">
    <property type="component" value="Unassembled WGS sequence"/>
</dbReference>
<dbReference type="AlphaFoldDB" id="A0A226F658"/>
<evidence type="ECO:0000313" key="3">
    <source>
        <dbReference type="Proteomes" id="UP000198287"/>
    </source>
</evidence>
<reference evidence="2 3" key="1">
    <citation type="submission" date="2015-12" db="EMBL/GenBank/DDBJ databases">
        <title>The genome of Folsomia candida.</title>
        <authorList>
            <person name="Faddeeva A."/>
            <person name="Derks M.F."/>
            <person name="Anvar Y."/>
            <person name="Smit S."/>
            <person name="Van Straalen N."/>
            <person name="Roelofs D."/>
        </authorList>
    </citation>
    <scope>NUCLEOTIDE SEQUENCE [LARGE SCALE GENOMIC DNA]</scope>
    <source>
        <strain evidence="2 3">VU population</strain>
        <tissue evidence="2">Whole body</tissue>
    </source>
</reference>
<sequence length="166" mass="19346">MVRLETFLFLLTVTLVFGQDAEYDSMGYSVRNLEKEYGEKETLRVFQEGRIEDRIPSYIKELYSKNRTEGEETKQIYDELQAELGENREANEAWTVVARGKAASMKDVLDASFRLDATFGEVNGIVSREKRGFWRWVRRNWRKIVRVVVTIGSALLQNSRNQYSMG</sequence>
<protein>
    <submittedName>
        <fullName evidence="2">Uncharacterized protein</fullName>
    </submittedName>
</protein>
<feature type="signal peptide" evidence="1">
    <location>
        <begin position="1"/>
        <end position="18"/>
    </location>
</feature>
<proteinExistence type="predicted"/>
<comment type="caution">
    <text evidence="2">The sequence shown here is derived from an EMBL/GenBank/DDBJ whole genome shotgun (WGS) entry which is preliminary data.</text>
</comment>
<keyword evidence="1" id="KW-0732">Signal</keyword>
<organism evidence="2 3">
    <name type="scientific">Folsomia candida</name>
    <name type="common">Springtail</name>
    <dbReference type="NCBI Taxonomy" id="158441"/>
    <lineage>
        <taxon>Eukaryota</taxon>
        <taxon>Metazoa</taxon>
        <taxon>Ecdysozoa</taxon>
        <taxon>Arthropoda</taxon>
        <taxon>Hexapoda</taxon>
        <taxon>Collembola</taxon>
        <taxon>Entomobryomorpha</taxon>
        <taxon>Isotomoidea</taxon>
        <taxon>Isotomidae</taxon>
        <taxon>Proisotominae</taxon>
        <taxon>Folsomia</taxon>
    </lineage>
</organism>
<gene>
    <name evidence="2" type="ORF">Fcan01_00355</name>
</gene>
<evidence type="ECO:0000256" key="1">
    <source>
        <dbReference type="SAM" id="SignalP"/>
    </source>
</evidence>
<dbReference type="EMBL" id="LNIX01000001">
    <property type="protein sequence ID" value="OXA64928.1"/>
    <property type="molecule type" value="Genomic_DNA"/>
</dbReference>
<accession>A0A226F658</accession>